<feature type="transmembrane region" description="Helical" evidence="11">
    <location>
        <begin position="260"/>
        <end position="278"/>
    </location>
</feature>
<dbReference type="GO" id="GO:0055070">
    <property type="term" value="P:copper ion homeostasis"/>
    <property type="evidence" value="ECO:0007669"/>
    <property type="project" value="TreeGrafter"/>
</dbReference>
<feature type="transmembrane region" description="Helical" evidence="11">
    <location>
        <begin position="198"/>
        <end position="218"/>
    </location>
</feature>
<dbReference type="CDD" id="cd02094">
    <property type="entry name" value="P-type_ATPase_Cu-like"/>
    <property type="match status" value="1"/>
</dbReference>
<dbReference type="SUPFAM" id="SSF55008">
    <property type="entry name" value="HMA, heavy metal-associated domain"/>
    <property type="match status" value="2"/>
</dbReference>
<keyword evidence="14" id="KW-1185">Reference proteome</keyword>
<dbReference type="InterPro" id="IPR023298">
    <property type="entry name" value="ATPase_P-typ_TM_dom_sf"/>
</dbReference>
<dbReference type="Gene3D" id="3.40.50.1000">
    <property type="entry name" value="HAD superfamily/HAD-like"/>
    <property type="match status" value="1"/>
</dbReference>
<dbReference type="GeneID" id="56067224"/>
<evidence type="ECO:0000256" key="3">
    <source>
        <dbReference type="ARBA" id="ARBA00022475"/>
    </source>
</evidence>
<evidence type="ECO:0000259" key="12">
    <source>
        <dbReference type="PROSITE" id="PS50846"/>
    </source>
</evidence>
<dbReference type="PROSITE" id="PS00154">
    <property type="entry name" value="ATPASE_E1_E2"/>
    <property type="match status" value="1"/>
</dbReference>
<protein>
    <submittedName>
        <fullName evidence="13">Copper-translocating P-type ATPase</fullName>
    </submittedName>
</protein>
<dbReference type="FunFam" id="2.70.150.10:FF:000020">
    <property type="entry name" value="Copper-exporting P-type ATPase A"/>
    <property type="match status" value="1"/>
</dbReference>
<dbReference type="NCBIfam" id="TIGR01494">
    <property type="entry name" value="ATPase_P-type"/>
    <property type="match status" value="2"/>
</dbReference>
<dbReference type="Pfam" id="PF00702">
    <property type="entry name" value="Hydrolase"/>
    <property type="match status" value="1"/>
</dbReference>
<dbReference type="RefSeq" id="WP_179372422.1">
    <property type="nucleotide sequence ID" value="NZ_CP026995.1"/>
</dbReference>
<feature type="transmembrane region" description="Helical" evidence="11">
    <location>
        <begin position="230"/>
        <end position="248"/>
    </location>
</feature>
<dbReference type="InterPro" id="IPR027256">
    <property type="entry name" value="P-typ_ATPase_IB"/>
</dbReference>
<gene>
    <name evidence="13" type="ORF">C5F50_04100</name>
</gene>
<dbReference type="FunFam" id="3.30.70.100:FF:000001">
    <property type="entry name" value="ATPase copper transporting beta"/>
    <property type="match status" value="1"/>
</dbReference>
<dbReference type="PROSITE" id="PS50846">
    <property type="entry name" value="HMA_2"/>
    <property type="match status" value="2"/>
</dbReference>
<keyword evidence="3" id="KW-1003">Cell membrane</keyword>
<feature type="transmembrane region" description="Helical" evidence="11">
    <location>
        <begin position="767"/>
        <end position="787"/>
    </location>
</feature>
<keyword evidence="4 11" id="KW-0812">Transmembrane</keyword>
<dbReference type="InterPro" id="IPR006121">
    <property type="entry name" value="HMA_dom"/>
</dbReference>
<dbReference type="KEGG" id="nue:C5F50_04100"/>
<feature type="transmembrane region" description="Helical" evidence="11">
    <location>
        <begin position="412"/>
        <end position="434"/>
    </location>
</feature>
<dbReference type="SFLD" id="SFLDF00027">
    <property type="entry name" value="p-type_atpase"/>
    <property type="match status" value="1"/>
</dbReference>
<dbReference type="SUPFAM" id="SSF81665">
    <property type="entry name" value="Calcium ATPase, transmembrane domain M"/>
    <property type="match status" value="1"/>
</dbReference>
<reference evidence="13 14" key="1">
    <citation type="submission" date="2018-02" db="EMBL/GenBank/DDBJ databases">
        <title>Complete genome of Nitrosopumilus ureaphilus PS0.</title>
        <authorList>
            <person name="Qin W."/>
            <person name="Zheng Y."/>
            <person name="Stahl D.A."/>
        </authorList>
    </citation>
    <scope>NUCLEOTIDE SEQUENCE [LARGE SCALE GENOMIC DNA]</scope>
    <source>
        <strain evidence="13 14">PS0</strain>
    </source>
</reference>
<dbReference type="PANTHER" id="PTHR43520">
    <property type="entry name" value="ATP7, ISOFORM B"/>
    <property type="match status" value="1"/>
</dbReference>
<dbReference type="NCBIfam" id="TIGR01525">
    <property type="entry name" value="ATPase-IB_hvy"/>
    <property type="match status" value="1"/>
</dbReference>
<dbReference type="InterPro" id="IPR008250">
    <property type="entry name" value="ATPase_P-typ_transduc_dom_A_sf"/>
</dbReference>
<evidence type="ECO:0000256" key="6">
    <source>
        <dbReference type="ARBA" id="ARBA00022741"/>
    </source>
</evidence>
<keyword evidence="5" id="KW-0479">Metal-binding</keyword>
<comment type="subcellular location">
    <subcellularLocation>
        <location evidence="1">Cell membrane</location>
        <topology evidence="1">Multi-pass membrane protein</topology>
    </subcellularLocation>
</comment>
<dbReference type="InterPro" id="IPR001757">
    <property type="entry name" value="P_typ_ATPase"/>
</dbReference>
<evidence type="ECO:0000256" key="4">
    <source>
        <dbReference type="ARBA" id="ARBA00022692"/>
    </source>
</evidence>
<evidence type="ECO:0000256" key="7">
    <source>
        <dbReference type="ARBA" id="ARBA00022840"/>
    </source>
</evidence>
<name>A0A7D5M7I6_9ARCH</name>
<dbReference type="GO" id="GO:0005507">
    <property type="term" value="F:copper ion binding"/>
    <property type="evidence" value="ECO:0007669"/>
    <property type="project" value="TreeGrafter"/>
</dbReference>
<evidence type="ECO:0000256" key="10">
    <source>
        <dbReference type="ARBA" id="ARBA00023136"/>
    </source>
</evidence>
<feature type="domain" description="HMA" evidence="12">
    <location>
        <begin position="82"/>
        <end position="148"/>
    </location>
</feature>
<comment type="similarity">
    <text evidence="2">Belongs to the cation transport ATPase (P-type) (TC 3.A.3) family. Type IB subfamily.</text>
</comment>
<dbReference type="InterPro" id="IPR044492">
    <property type="entry name" value="P_typ_ATPase_HD_dom"/>
</dbReference>
<dbReference type="GO" id="GO:0043682">
    <property type="term" value="F:P-type divalent copper transporter activity"/>
    <property type="evidence" value="ECO:0007669"/>
    <property type="project" value="TreeGrafter"/>
</dbReference>
<dbReference type="InterPro" id="IPR059000">
    <property type="entry name" value="ATPase_P-type_domA"/>
</dbReference>
<dbReference type="Gene3D" id="3.40.1110.10">
    <property type="entry name" value="Calcium-transporting ATPase, cytoplasmic domain N"/>
    <property type="match status" value="1"/>
</dbReference>
<dbReference type="AlphaFoldDB" id="A0A7D5M7I6"/>
<dbReference type="PRINTS" id="PR00120">
    <property type="entry name" value="HATPASE"/>
</dbReference>
<dbReference type="InterPro" id="IPR023299">
    <property type="entry name" value="ATPase_P-typ_cyto_dom_N"/>
</dbReference>
<feature type="transmembrane region" description="Helical" evidence="11">
    <location>
        <begin position="167"/>
        <end position="186"/>
    </location>
</feature>
<feature type="domain" description="HMA" evidence="12">
    <location>
        <begin position="14"/>
        <end position="80"/>
    </location>
</feature>
<evidence type="ECO:0000313" key="14">
    <source>
        <dbReference type="Proteomes" id="UP000509478"/>
    </source>
</evidence>
<dbReference type="Gene3D" id="3.30.70.100">
    <property type="match status" value="2"/>
</dbReference>
<dbReference type="Proteomes" id="UP000509478">
    <property type="component" value="Chromosome"/>
</dbReference>
<dbReference type="PANTHER" id="PTHR43520:SF8">
    <property type="entry name" value="P-TYPE CU(+) TRANSPORTER"/>
    <property type="match status" value="1"/>
</dbReference>
<evidence type="ECO:0000313" key="13">
    <source>
        <dbReference type="EMBL" id="QLH06348.1"/>
    </source>
</evidence>
<evidence type="ECO:0000256" key="1">
    <source>
        <dbReference type="ARBA" id="ARBA00004651"/>
    </source>
</evidence>
<dbReference type="InterPro" id="IPR036412">
    <property type="entry name" value="HAD-like_sf"/>
</dbReference>
<dbReference type="InterPro" id="IPR018303">
    <property type="entry name" value="ATPase_P-typ_P_site"/>
</dbReference>
<dbReference type="GO" id="GO:0016887">
    <property type="term" value="F:ATP hydrolysis activity"/>
    <property type="evidence" value="ECO:0007669"/>
    <property type="project" value="InterPro"/>
</dbReference>
<dbReference type="Pfam" id="PF00403">
    <property type="entry name" value="HMA"/>
    <property type="match status" value="1"/>
</dbReference>
<dbReference type="SUPFAM" id="SSF81653">
    <property type="entry name" value="Calcium ATPase, transduction domain A"/>
    <property type="match status" value="1"/>
</dbReference>
<dbReference type="OrthoDB" id="37898at2157"/>
<evidence type="ECO:0000256" key="9">
    <source>
        <dbReference type="ARBA" id="ARBA00022989"/>
    </source>
</evidence>
<dbReference type="Pfam" id="PF00122">
    <property type="entry name" value="E1-E2_ATPase"/>
    <property type="match status" value="1"/>
</dbReference>
<evidence type="ECO:0000256" key="5">
    <source>
        <dbReference type="ARBA" id="ARBA00022723"/>
    </source>
</evidence>
<keyword evidence="10 11" id="KW-0472">Membrane</keyword>
<dbReference type="InterPro" id="IPR023214">
    <property type="entry name" value="HAD_sf"/>
</dbReference>
<sequence length="817" mass="87702">MDNLVIEAKKDQIKKTAIKIGGMHCAGCITAIQNYMSDVDGVEKCQVNLAAEKATLEYDSSVINLENIENLLKDIGYTVVYEKFSAKIDGVSDSVNSEKLKTNLIGIAGVREISVNTENSQVVIEYNPALLSSSDLRGMINRSGFQILSEDDVVSSEGIEARKLKRLFIIGVIFSMPVVIFGYPEFLSFVPFAGTDTAAYLIFVCASIVQFVVGRRFYVGAYRIAKIKSANMDTLVVTGTTAAFLFSVWNTFPTPVWENIYYDAAAIVVTFIILGKYMEHKTKGKASSIIRKMLELQPKTTRIKKGDEEIDVPIESIQPGDIVIVRPGEKIPVDSIVADGFSAVDESMITGESVPVEKKPGDRAIGGTVNHEGSLVLQATKVGNDTILSQIVKLVEDAMGTKPPMQRIVDKIAGYFALIVLVVALGTFLTWYFVAPDGAGIAIALIPAVAILVVACPCALGLATPTAIMVGMGKGASSGVIFKGGDALEILGKIQVTVFDKTGTLTEGKPKVTDIIPVNTSNRTNDNSELDDANTLLRFTAIAEKNSEHPLAKSIVQNAKDMNLHIESPSEFVSIPGKGVRAVFEGKEILVASPSQMKREGVDLNSIEENIFNLQQEGKTVVVTTHDGKLIGFIALLDIPKPSAKTTLRELEKLGIDVVMLTGDNQRAAATIAKDLSISRVFSDVVPSEKVEIIKQLQNEGKKVGMIGDGINDAAALTQADVGIAVGSGTDIALEAGNVVLLRNDLFAVISSIEISKKTVGKIKQNLFYAFVYNAVLIPFAGLGLLYPALAGLAMATSSVSVTLSSLSLKRWNPQKI</sequence>
<keyword evidence="8" id="KW-1278">Translocase</keyword>
<dbReference type="EMBL" id="CP026995">
    <property type="protein sequence ID" value="QLH06348.1"/>
    <property type="molecule type" value="Genomic_DNA"/>
</dbReference>
<dbReference type="GO" id="GO:0005524">
    <property type="term" value="F:ATP binding"/>
    <property type="evidence" value="ECO:0007669"/>
    <property type="project" value="UniProtKB-KW"/>
</dbReference>
<evidence type="ECO:0000256" key="2">
    <source>
        <dbReference type="ARBA" id="ARBA00006024"/>
    </source>
</evidence>
<dbReference type="Gene3D" id="2.70.150.10">
    <property type="entry name" value="Calcium-transporting ATPase, cytoplasmic transduction domain A"/>
    <property type="match status" value="1"/>
</dbReference>
<dbReference type="SUPFAM" id="SSF56784">
    <property type="entry name" value="HAD-like"/>
    <property type="match status" value="1"/>
</dbReference>
<keyword evidence="6" id="KW-0547">Nucleotide-binding</keyword>
<dbReference type="SFLD" id="SFLDG00002">
    <property type="entry name" value="C1.7:_P-type_atpase_like"/>
    <property type="match status" value="1"/>
</dbReference>
<evidence type="ECO:0000256" key="8">
    <source>
        <dbReference type="ARBA" id="ARBA00022967"/>
    </source>
</evidence>
<evidence type="ECO:0000256" key="11">
    <source>
        <dbReference type="SAM" id="Phobius"/>
    </source>
</evidence>
<keyword evidence="7" id="KW-0067">ATP-binding</keyword>
<keyword evidence="9 11" id="KW-1133">Transmembrane helix</keyword>
<feature type="transmembrane region" description="Helical" evidence="11">
    <location>
        <begin position="440"/>
        <end position="463"/>
    </location>
</feature>
<dbReference type="NCBIfam" id="TIGR01511">
    <property type="entry name" value="ATPase-IB1_Cu"/>
    <property type="match status" value="1"/>
</dbReference>
<accession>A0A7D5M7I6</accession>
<dbReference type="PRINTS" id="PR00119">
    <property type="entry name" value="CATATPASE"/>
</dbReference>
<organism evidence="13 14">
    <name type="scientific">Nitrosopumilus ureiphilus</name>
    <dbReference type="NCBI Taxonomy" id="1470067"/>
    <lineage>
        <taxon>Archaea</taxon>
        <taxon>Nitrososphaerota</taxon>
        <taxon>Nitrososphaeria</taxon>
        <taxon>Nitrosopumilales</taxon>
        <taxon>Nitrosopumilaceae</taxon>
        <taxon>Nitrosopumilus</taxon>
    </lineage>
</organism>
<dbReference type="GO" id="GO:0005886">
    <property type="term" value="C:plasma membrane"/>
    <property type="evidence" value="ECO:0007669"/>
    <property type="project" value="UniProtKB-SubCell"/>
</dbReference>
<dbReference type="SFLD" id="SFLDS00003">
    <property type="entry name" value="Haloacid_Dehalogenase"/>
    <property type="match status" value="1"/>
</dbReference>
<dbReference type="CDD" id="cd00371">
    <property type="entry name" value="HMA"/>
    <property type="match status" value="2"/>
</dbReference>
<proteinExistence type="inferred from homology"/>
<dbReference type="InterPro" id="IPR036163">
    <property type="entry name" value="HMA_dom_sf"/>
</dbReference>